<sequence>MRIVLNQERKEYVIKESVPNKLGASAPRADKDKFEKHVDDMIDVRCLMLATMTPELQKQHEDMVAYDMIQNLKEIYEGQAH</sequence>
<protein>
    <submittedName>
        <fullName evidence="1">Uncharacterized protein</fullName>
    </submittedName>
</protein>
<reference evidence="1 2" key="1">
    <citation type="journal article" date="2024" name="G3 (Bethesda)">
        <title>Genome assembly of Hibiscus sabdariffa L. provides insights into metabolisms of medicinal natural products.</title>
        <authorList>
            <person name="Kim T."/>
        </authorList>
    </citation>
    <scope>NUCLEOTIDE SEQUENCE [LARGE SCALE GENOMIC DNA]</scope>
    <source>
        <strain evidence="1">TK-2024</strain>
        <tissue evidence="1">Old leaves</tissue>
    </source>
</reference>
<accession>A0ABR2DVH2</accession>
<gene>
    <name evidence="1" type="ORF">V6N12_060906</name>
</gene>
<dbReference type="Proteomes" id="UP001472677">
    <property type="component" value="Unassembled WGS sequence"/>
</dbReference>
<evidence type="ECO:0000313" key="2">
    <source>
        <dbReference type="Proteomes" id="UP001472677"/>
    </source>
</evidence>
<comment type="caution">
    <text evidence="1">The sequence shown here is derived from an EMBL/GenBank/DDBJ whole genome shotgun (WGS) entry which is preliminary data.</text>
</comment>
<proteinExistence type="predicted"/>
<dbReference type="EMBL" id="JBBPBM010000021">
    <property type="protein sequence ID" value="KAK8547978.1"/>
    <property type="molecule type" value="Genomic_DNA"/>
</dbReference>
<keyword evidence="2" id="KW-1185">Reference proteome</keyword>
<name>A0ABR2DVH2_9ROSI</name>
<organism evidence="1 2">
    <name type="scientific">Hibiscus sabdariffa</name>
    <name type="common">roselle</name>
    <dbReference type="NCBI Taxonomy" id="183260"/>
    <lineage>
        <taxon>Eukaryota</taxon>
        <taxon>Viridiplantae</taxon>
        <taxon>Streptophyta</taxon>
        <taxon>Embryophyta</taxon>
        <taxon>Tracheophyta</taxon>
        <taxon>Spermatophyta</taxon>
        <taxon>Magnoliopsida</taxon>
        <taxon>eudicotyledons</taxon>
        <taxon>Gunneridae</taxon>
        <taxon>Pentapetalae</taxon>
        <taxon>rosids</taxon>
        <taxon>malvids</taxon>
        <taxon>Malvales</taxon>
        <taxon>Malvaceae</taxon>
        <taxon>Malvoideae</taxon>
        <taxon>Hibiscus</taxon>
    </lineage>
</organism>
<evidence type="ECO:0000313" key="1">
    <source>
        <dbReference type="EMBL" id="KAK8547978.1"/>
    </source>
</evidence>